<proteinExistence type="predicted"/>
<evidence type="ECO:0000313" key="1">
    <source>
        <dbReference type="EMBL" id="QHT75498.1"/>
    </source>
</evidence>
<dbReference type="EMBL" id="MN739879">
    <property type="protein sequence ID" value="QHT75498.1"/>
    <property type="molecule type" value="Genomic_DNA"/>
</dbReference>
<reference evidence="1" key="1">
    <citation type="journal article" date="2020" name="Nature">
        <title>Giant virus diversity and host interactions through global metagenomics.</title>
        <authorList>
            <person name="Schulz F."/>
            <person name="Roux S."/>
            <person name="Paez-Espino D."/>
            <person name="Jungbluth S."/>
            <person name="Walsh D.A."/>
            <person name="Denef V.J."/>
            <person name="McMahon K.D."/>
            <person name="Konstantinidis K.T."/>
            <person name="Eloe-Fadrosh E.A."/>
            <person name="Kyrpides N.C."/>
            <person name="Woyke T."/>
        </authorList>
    </citation>
    <scope>NUCLEOTIDE SEQUENCE</scope>
    <source>
        <strain evidence="1">GVMAG-M-3300023179-71</strain>
    </source>
</reference>
<name>A0A6C0H4N1_9ZZZZ</name>
<accession>A0A6C0H4N1</accession>
<sequence>MDNIIKKLLNFYLNKENKDNLYKYFRLNHTIQNNEYDTQFDDLCNKNIIILKTKLNDNDSRIVFCLFKTLFDNDDPFNIFNLINDLLIPEILEKENINKYDGISLQNIKQIHNIDAYDFTKYGNEWNEYIYERLTNNSSIKIIQENQIPNVVTYKNYPFLKNINSAIVSSQTIFTIQDIIQHF</sequence>
<organism evidence="1">
    <name type="scientific">viral metagenome</name>
    <dbReference type="NCBI Taxonomy" id="1070528"/>
    <lineage>
        <taxon>unclassified sequences</taxon>
        <taxon>metagenomes</taxon>
        <taxon>organismal metagenomes</taxon>
    </lineage>
</organism>
<dbReference type="AlphaFoldDB" id="A0A6C0H4N1"/>
<protein>
    <submittedName>
        <fullName evidence="1">Uncharacterized protein</fullName>
    </submittedName>
</protein>